<feature type="transmembrane region" description="Helical" evidence="7">
    <location>
        <begin position="163"/>
        <end position="185"/>
    </location>
</feature>
<evidence type="ECO:0000256" key="4">
    <source>
        <dbReference type="ARBA" id="ARBA00022692"/>
    </source>
</evidence>
<evidence type="ECO:0000313" key="10">
    <source>
        <dbReference type="Proteomes" id="UP001344906"/>
    </source>
</evidence>
<reference evidence="9 10" key="1">
    <citation type="submission" date="2023-02" db="EMBL/GenBank/DDBJ databases">
        <title>Dictyobacter halimunensis sp. nov., a new member of the class Ktedonobacteria from forest soil in a geothermal area.</title>
        <authorList>
            <person name="Rachmania M.K."/>
            <person name="Ningsih F."/>
            <person name="Sakai Y."/>
            <person name="Yabe S."/>
            <person name="Yokota A."/>
            <person name="Sjamsuridzal W."/>
        </authorList>
    </citation>
    <scope>NUCLEOTIDE SEQUENCE [LARGE SCALE GENOMIC DNA]</scope>
    <source>
        <strain evidence="9 10">S3.2.2.5</strain>
    </source>
</reference>
<dbReference type="CDD" id="cd06261">
    <property type="entry name" value="TM_PBP2"/>
    <property type="match status" value="1"/>
</dbReference>
<dbReference type="RefSeq" id="WP_338253154.1">
    <property type="nucleotide sequence ID" value="NZ_BSRI01000002.1"/>
</dbReference>
<dbReference type="Proteomes" id="UP001344906">
    <property type="component" value="Unassembled WGS sequence"/>
</dbReference>
<comment type="similarity">
    <text evidence="7">Belongs to the binding-protein-dependent transport system permease family.</text>
</comment>
<keyword evidence="10" id="KW-1185">Reference proteome</keyword>
<feature type="transmembrane region" description="Helical" evidence="7">
    <location>
        <begin position="262"/>
        <end position="285"/>
    </location>
</feature>
<dbReference type="EMBL" id="BSRI01000002">
    <property type="protein sequence ID" value="GLV57228.1"/>
    <property type="molecule type" value="Genomic_DNA"/>
</dbReference>
<evidence type="ECO:0000256" key="1">
    <source>
        <dbReference type="ARBA" id="ARBA00004651"/>
    </source>
</evidence>
<organism evidence="9 10">
    <name type="scientific">Dictyobacter halimunensis</name>
    <dbReference type="NCBI Taxonomy" id="3026934"/>
    <lineage>
        <taxon>Bacteria</taxon>
        <taxon>Bacillati</taxon>
        <taxon>Chloroflexota</taxon>
        <taxon>Ktedonobacteria</taxon>
        <taxon>Ktedonobacterales</taxon>
        <taxon>Dictyobacteraceae</taxon>
        <taxon>Dictyobacter</taxon>
    </lineage>
</organism>
<comment type="subcellular location">
    <subcellularLocation>
        <location evidence="1 7">Cell membrane</location>
        <topology evidence="1 7">Multi-pass membrane protein</topology>
    </subcellularLocation>
</comment>
<keyword evidence="3" id="KW-1003">Cell membrane</keyword>
<feature type="domain" description="ABC transmembrane type-1" evidence="8">
    <location>
        <begin position="95"/>
        <end position="285"/>
    </location>
</feature>
<dbReference type="PANTHER" id="PTHR43744:SF12">
    <property type="entry name" value="ABC TRANSPORTER PERMEASE PROTEIN MG189-RELATED"/>
    <property type="match status" value="1"/>
</dbReference>
<evidence type="ECO:0000256" key="5">
    <source>
        <dbReference type="ARBA" id="ARBA00022989"/>
    </source>
</evidence>
<dbReference type="PANTHER" id="PTHR43744">
    <property type="entry name" value="ABC TRANSPORTER PERMEASE PROTEIN MG189-RELATED-RELATED"/>
    <property type="match status" value="1"/>
</dbReference>
<keyword evidence="5 7" id="KW-1133">Transmembrane helix</keyword>
<keyword evidence="2 7" id="KW-0813">Transport</keyword>
<evidence type="ECO:0000259" key="8">
    <source>
        <dbReference type="PROSITE" id="PS50928"/>
    </source>
</evidence>
<dbReference type="InterPro" id="IPR035906">
    <property type="entry name" value="MetI-like_sf"/>
</dbReference>
<evidence type="ECO:0000256" key="6">
    <source>
        <dbReference type="ARBA" id="ARBA00023136"/>
    </source>
</evidence>
<evidence type="ECO:0000256" key="7">
    <source>
        <dbReference type="RuleBase" id="RU363032"/>
    </source>
</evidence>
<dbReference type="Pfam" id="PF00528">
    <property type="entry name" value="BPD_transp_1"/>
    <property type="match status" value="1"/>
</dbReference>
<dbReference type="PROSITE" id="PS50928">
    <property type="entry name" value="ABC_TM1"/>
    <property type="match status" value="1"/>
</dbReference>
<proteinExistence type="inferred from homology"/>
<accession>A0ABQ6FVD5</accession>
<sequence>MKTVTSPSTSPINDDPKLTQMRRQVVARKARKEIGVRVFLVLMSLLFLVPLYWMINTALKSNPELAITPPTLFPQSWEWNNFIQAINTIPFFQYFLNTVIYTALAVIGAVLSNLIVAYGFSCLEWRGRDKIFYLVLVTIFIPFPIAIIPMFDLFAWLHWINTLLPLVVPAFLGSAFYIFLLRQFLLQVPHELLDAARIDGASEWSILWRVIAPIARPALGAVAILSAVGAWNDFMGPLIYLQDDSMHTLSIGLQAFRSTHDIQFNLLMAASVLVIVPIVVLFFIFQRFFIEGVTMGSIK</sequence>
<evidence type="ECO:0000256" key="3">
    <source>
        <dbReference type="ARBA" id="ARBA00022475"/>
    </source>
</evidence>
<feature type="transmembrane region" description="Helical" evidence="7">
    <location>
        <begin position="34"/>
        <end position="55"/>
    </location>
</feature>
<evidence type="ECO:0000256" key="2">
    <source>
        <dbReference type="ARBA" id="ARBA00022448"/>
    </source>
</evidence>
<comment type="caution">
    <text evidence="9">The sequence shown here is derived from an EMBL/GenBank/DDBJ whole genome shotgun (WGS) entry which is preliminary data.</text>
</comment>
<dbReference type="SUPFAM" id="SSF161098">
    <property type="entry name" value="MetI-like"/>
    <property type="match status" value="1"/>
</dbReference>
<feature type="transmembrane region" description="Helical" evidence="7">
    <location>
        <begin position="132"/>
        <end position="157"/>
    </location>
</feature>
<feature type="transmembrane region" description="Helical" evidence="7">
    <location>
        <begin position="99"/>
        <end position="120"/>
    </location>
</feature>
<evidence type="ECO:0000313" key="9">
    <source>
        <dbReference type="EMBL" id="GLV57228.1"/>
    </source>
</evidence>
<keyword evidence="6 7" id="KW-0472">Membrane</keyword>
<keyword evidence="4 7" id="KW-0812">Transmembrane</keyword>
<feature type="transmembrane region" description="Helical" evidence="7">
    <location>
        <begin position="206"/>
        <end position="231"/>
    </location>
</feature>
<gene>
    <name evidence="9" type="ORF">KDH_40640</name>
</gene>
<dbReference type="Gene3D" id="1.10.3720.10">
    <property type="entry name" value="MetI-like"/>
    <property type="match status" value="1"/>
</dbReference>
<dbReference type="InterPro" id="IPR000515">
    <property type="entry name" value="MetI-like"/>
</dbReference>
<name>A0ABQ6FVD5_9CHLR</name>
<protein>
    <submittedName>
        <fullName evidence="9">Sugar ABC transporter permease</fullName>
    </submittedName>
</protein>